<comment type="caution">
    <text evidence="1">The sequence shown here is derived from an EMBL/GenBank/DDBJ whole genome shotgun (WGS) entry which is preliminary data.</text>
</comment>
<evidence type="ECO:0000313" key="2">
    <source>
        <dbReference type="Proteomes" id="UP000016480"/>
    </source>
</evidence>
<protein>
    <submittedName>
        <fullName evidence="1">Uncharacterized protein</fullName>
    </submittedName>
</protein>
<organism evidence="1 2">
    <name type="scientific">Pseudoalteromonas rubra</name>
    <dbReference type="NCBI Taxonomy" id="43658"/>
    <lineage>
        <taxon>Bacteria</taxon>
        <taxon>Pseudomonadati</taxon>
        <taxon>Pseudomonadota</taxon>
        <taxon>Gammaproteobacteria</taxon>
        <taxon>Alteromonadales</taxon>
        <taxon>Pseudoalteromonadaceae</taxon>
        <taxon>Pseudoalteromonas</taxon>
    </lineage>
</organism>
<reference evidence="1 2" key="1">
    <citation type="journal article" date="2012" name="J. Bacteriol.">
        <title>Genome sequence of the cycloprodigiosin-producing bacterial strain Pseudoalteromonas rubra ATCC 29570(T).</title>
        <authorList>
            <person name="Xie B.B."/>
            <person name="Shu Y.L."/>
            <person name="Qin Q.L."/>
            <person name="Rong J.C."/>
            <person name="Zhang X.Y."/>
            <person name="Chen X.L."/>
            <person name="Zhou B.C."/>
            <person name="Zhang Y.Z."/>
        </authorList>
    </citation>
    <scope>NUCLEOTIDE SEQUENCE [LARGE SCALE GENOMIC DNA]</scope>
    <source>
        <strain evidence="1 2">DSM 6842</strain>
    </source>
</reference>
<dbReference type="AlphaFoldDB" id="A0A8T0C699"/>
<evidence type="ECO:0000313" key="1">
    <source>
        <dbReference type="EMBL" id="KAF7785552.1"/>
    </source>
</evidence>
<gene>
    <name evidence="1" type="ORF">PRUB_a4239</name>
</gene>
<accession>A0A8T0C699</accession>
<dbReference type="EMBL" id="AHCD03000036">
    <property type="protein sequence ID" value="KAF7785552.1"/>
    <property type="molecule type" value="Genomic_DNA"/>
</dbReference>
<sequence>MIKVIGQPPKLMSFSSVCNALFFAIGYPSHTSLQIGAYLI</sequence>
<proteinExistence type="predicted"/>
<name>A0A8T0C699_9GAMM</name>
<dbReference type="Proteomes" id="UP000016480">
    <property type="component" value="Unassembled WGS sequence"/>
</dbReference>